<dbReference type="Pfam" id="PF25597">
    <property type="entry name" value="SH3_retrovirus"/>
    <property type="match status" value="1"/>
</dbReference>
<comment type="caution">
    <text evidence="3">The sequence shown here is derived from an EMBL/GenBank/DDBJ whole genome shotgun (WGS) entry which is preliminary data.</text>
</comment>
<gene>
    <name evidence="3" type="ORF">MERR_LOCUS31828</name>
</gene>
<dbReference type="InterPro" id="IPR039537">
    <property type="entry name" value="Retrotran_Ty1/copia-like"/>
</dbReference>
<sequence length="645" mass="72613">MKEASVSTVMGSANIIEGSGRAYIVLPMGTKFEISDALYSPKSNRNLLSFKDIRRNGYHIETMSEGDVEYLHITSNTQGSKKIVERLPAFSTGLYHTNISTIEANVVVNQKFTENFIVWHDRLGHPGTTMMRKIITNSCGHSLQNQKILPNDFTCAACSQGKLIIRPSPAKITSESINFLERIQGDICGPIHPPCGTFRYFMVLIDASTRWSHVSLLSTRNLAFARLLAQLIRLRAHFPDFPLKAIRLDNAGEFTSQAFNDYCMSIGISVEHPVAHVHTQNGLAESLIKRLQMIARPLLMRSQLLSAWGHAILHAATLIRIRPTSNHKFSPSQLILGQEPNISHLKIFGCAVYVPIAPPQRSKMGPQRRLGIYVGYDSPSIIKYLEPSTGDLFKARFADCHFNESVFPTLGGERQLGKELSWNELSLNYLDPRTKECELEVQKIIHLQNLANQLPEAFADPKRVTKSHIPAENAPIRINVSEGHNQIATESKARQKRGRPIGSKDKNPRKRKGAEIGTSEIEETMNEKSPEETLHMTEIQVPENEEISTNYVMSGITWNRKQIDVDEIFAYNVAIDIMDEDHEPTSIAECTQRNDWPKWNEAIGAERTSLGKREVFGPVVRIPKGVKPVGHRWIFVRKKNENGEM</sequence>
<reference evidence="3" key="1">
    <citation type="submission" date="2020-01" db="EMBL/GenBank/DDBJ databases">
        <authorList>
            <person name="Mishra B."/>
        </authorList>
    </citation>
    <scope>NUCLEOTIDE SEQUENCE [LARGE SCALE GENOMIC DNA]</scope>
</reference>
<dbReference type="EMBL" id="CACVBM020001304">
    <property type="protein sequence ID" value="CAA7044593.1"/>
    <property type="molecule type" value="Genomic_DNA"/>
</dbReference>
<dbReference type="InterPro" id="IPR001584">
    <property type="entry name" value="Integrase_cat-core"/>
</dbReference>
<dbReference type="InterPro" id="IPR012337">
    <property type="entry name" value="RNaseH-like_sf"/>
</dbReference>
<dbReference type="InterPro" id="IPR036397">
    <property type="entry name" value="RNaseH_sf"/>
</dbReference>
<dbReference type="AlphaFoldDB" id="A0A6D2JLJ1"/>
<keyword evidence="4" id="KW-1185">Reference proteome</keyword>
<evidence type="ECO:0000259" key="2">
    <source>
        <dbReference type="PROSITE" id="PS50994"/>
    </source>
</evidence>
<dbReference type="PANTHER" id="PTHR42648:SF25">
    <property type="entry name" value="RNA-DIRECTED DNA POLYMERASE"/>
    <property type="match status" value="1"/>
</dbReference>
<dbReference type="Pfam" id="PF00665">
    <property type="entry name" value="rve"/>
    <property type="match status" value="1"/>
</dbReference>
<dbReference type="Pfam" id="PF13976">
    <property type="entry name" value="gag_pre-integrs"/>
    <property type="match status" value="1"/>
</dbReference>
<proteinExistence type="predicted"/>
<dbReference type="Proteomes" id="UP000467841">
    <property type="component" value="Unassembled WGS sequence"/>
</dbReference>
<dbReference type="GO" id="GO:0015074">
    <property type="term" value="P:DNA integration"/>
    <property type="evidence" value="ECO:0007669"/>
    <property type="project" value="InterPro"/>
</dbReference>
<dbReference type="InterPro" id="IPR025724">
    <property type="entry name" value="GAG-pre-integrase_dom"/>
</dbReference>
<dbReference type="OrthoDB" id="1111865at2759"/>
<dbReference type="PANTHER" id="PTHR42648">
    <property type="entry name" value="TRANSPOSASE, PUTATIVE-RELATED"/>
    <property type="match status" value="1"/>
</dbReference>
<dbReference type="SUPFAM" id="SSF53098">
    <property type="entry name" value="Ribonuclease H-like"/>
    <property type="match status" value="1"/>
</dbReference>
<organism evidence="3 4">
    <name type="scientific">Microthlaspi erraticum</name>
    <dbReference type="NCBI Taxonomy" id="1685480"/>
    <lineage>
        <taxon>Eukaryota</taxon>
        <taxon>Viridiplantae</taxon>
        <taxon>Streptophyta</taxon>
        <taxon>Embryophyta</taxon>
        <taxon>Tracheophyta</taxon>
        <taxon>Spermatophyta</taxon>
        <taxon>Magnoliopsida</taxon>
        <taxon>eudicotyledons</taxon>
        <taxon>Gunneridae</taxon>
        <taxon>Pentapetalae</taxon>
        <taxon>rosids</taxon>
        <taxon>malvids</taxon>
        <taxon>Brassicales</taxon>
        <taxon>Brassicaceae</taxon>
        <taxon>Coluteocarpeae</taxon>
        <taxon>Microthlaspi</taxon>
    </lineage>
</organism>
<evidence type="ECO:0000313" key="4">
    <source>
        <dbReference type="Proteomes" id="UP000467841"/>
    </source>
</evidence>
<evidence type="ECO:0000256" key="1">
    <source>
        <dbReference type="SAM" id="MobiDB-lite"/>
    </source>
</evidence>
<protein>
    <recommendedName>
        <fullName evidence="2">Integrase catalytic domain-containing protein</fullName>
    </recommendedName>
</protein>
<dbReference type="Gene3D" id="3.30.420.10">
    <property type="entry name" value="Ribonuclease H-like superfamily/Ribonuclease H"/>
    <property type="match status" value="1"/>
</dbReference>
<evidence type="ECO:0000313" key="3">
    <source>
        <dbReference type="EMBL" id="CAA7044593.1"/>
    </source>
</evidence>
<dbReference type="GO" id="GO:0003676">
    <property type="term" value="F:nucleic acid binding"/>
    <property type="evidence" value="ECO:0007669"/>
    <property type="project" value="InterPro"/>
</dbReference>
<feature type="region of interest" description="Disordered" evidence="1">
    <location>
        <begin position="479"/>
        <end position="533"/>
    </location>
</feature>
<name>A0A6D2JLJ1_9BRAS</name>
<dbReference type="PROSITE" id="PS50994">
    <property type="entry name" value="INTEGRASE"/>
    <property type="match status" value="1"/>
</dbReference>
<feature type="domain" description="Integrase catalytic" evidence="2">
    <location>
        <begin position="165"/>
        <end position="339"/>
    </location>
</feature>
<accession>A0A6D2JLJ1</accession>
<dbReference type="InterPro" id="IPR057670">
    <property type="entry name" value="SH3_retrovirus"/>
</dbReference>